<dbReference type="PROSITE" id="PS51194">
    <property type="entry name" value="HELICASE_CTER"/>
    <property type="match status" value="1"/>
</dbReference>
<feature type="region of interest" description="Disordered" evidence="3">
    <location>
        <begin position="623"/>
        <end position="650"/>
    </location>
</feature>
<feature type="domain" description="Helicase C-terminal" evidence="5">
    <location>
        <begin position="365"/>
        <end position="518"/>
    </location>
</feature>
<dbReference type="Gene3D" id="3.30.1370.10">
    <property type="entry name" value="K Homology domain, type 1"/>
    <property type="match status" value="1"/>
</dbReference>
<keyword evidence="1" id="KW-0378">Hydrolase</keyword>
<dbReference type="PROSITE" id="PS51192">
    <property type="entry name" value="HELICASE_ATP_BIND_1"/>
    <property type="match status" value="1"/>
</dbReference>
<dbReference type="Gene3D" id="3.40.50.300">
    <property type="entry name" value="P-loop containing nucleotide triphosphate hydrolases"/>
    <property type="match status" value="1"/>
</dbReference>
<evidence type="ECO:0000259" key="4">
    <source>
        <dbReference type="PROSITE" id="PS51192"/>
    </source>
</evidence>
<dbReference type="InterPro" id="IPR027417">
    <property type="entry name" value="P-loop_NTPase"/>
</dbReference>
<dbReference type="GO" id="GO:0005524">
    <property type="term" value="F:ATP binding"/>
    <property type="evidence" value="ECO:0007669"/>
    <property type="project" value="InterPro"/>
</dbReference>
<dbReference type="SMART" id="SM00490">
    <property type="entry name" value="HELICc"/>
    <property type="match status" value="1"/>
</dbReference>
<dbReference type="InterPro" id="IPR050496">
    <property type="entry name" value="SNF2_RAD54_helicase_repair"/>
</dbReference>
<organism evidence="6 7">
    <name type="scientific">Artemisia annua</name>
    <name type="common">Sweet wormwood</name>
    <dbReference type="NCBI Taxonomy" id="35608"/>
    <lineage>
        <taxon>Eukaryota</taxon>
        <taxon>Viridiplantae</taxon>
        <taxon>Streptophyta</taxon>
        <taxon>Embryophyta</taxon>
        <taxon>Tracheophyta</taxon>
        <taxon>Spermatophyta</taxon>
        <taxon>Magnoliopsida</taxon>
        <taxon>eudicotyledons</taxon>
        <taxon>Gunneridae</taxon>
        <taxon>Pentapetalae</taxon>
        <taxon>asterids</taxon>
        <taxon>campanulids</taxon>
        <taxon>Asterales</taxon>
        <taxon>Asteraceae</taxon>
        <taxon>Asteroideae</taxon>
        <taxon>Anthemideae</taxon>
        <taxon>Artemisiinae</taxon>
        <taxon>Artemisia</taxon>
    </lineage>
</organism>
<evidence type="ECO:0000313" key="6">
    <source>
        <dbReference type="EMBL" id="PWA43643.1"/>
    </source>
</evidence>
<dbReference type="SMART" id="SM00487">
    <property type="entry name" value="DEXDc"/>
    <property type="match status" value="1"/>
</dbReference>
<evidence type="ECO:0000256" key="1">
    <source>
        <dbReference type="ARBA" id="ARBA00022801"/>
    </source>
</evidence>
<accession>A0A2U1L3Q7</accession>
<evidence type="ECO:0000313" key="7">
    <source>
        <dbReference type="Proteomes" id="UP000245207"/>
    </source>
</evidence>
<reference evidence="6 7" key="1">
    <citation type="journal article" date="2018" name="Mol. Plant">
        <title>The genome of Artemisia annua provides insight into the evolution of Asteraceae family and artemisinin biosynthesis.</title>
        <authorList>
            <person name="Shen Q."/>
            <person name="Zhang L."/>
            <person name="Liao Z."/>
            <person name="Wang S."/>
            <person name="Yan T."/>
            <person name="Shi P."/>
            <person name="Liu M."/>
            <person name="Fu X."/>
            <person name="Pan Q."/>
            <person name="Wang Y."/>
            <person name="Lv Z."/>
            <person name="Lu X."/>
            <person name="Zhang F."/>
            <person name="Jiang W."/>
            <person name="Ma Y."/>
            <person name="Chen M."/>
            <person name="Hao X."/>
            <person name="Li L."/>
            <person name="Tang Y."/>
            <person name="Lv G."/>
            <person name="Zhou Y."/>
            <person name="Sun X."/>
            <person name="Brodelius P.E."/>
            <person name="Rose J.K.C."/>
            <person name="Tang K."/>
        </authorList>
    </citation>
    <scope>NUCLEOTIDE SEQUENCE [LARGE SCALE GENOMIC DNA]</scope>
    <source>
        <strain evidence="7">cv. Huhao1</strain>
        <tissue evidence="6">Leaf</tissue>
    </source>
</reference>
<dbReference type="Pfam" id="PF00176">
    <property type="entry name" value="SNF2-rel_dom"/>
    <property type="match status" value="1"/>
</dbReference>
<dbReference type="InterPro" id="IPR000330">
    <property type="entry name" value="SNF2_N"/>
</dbReference>
<dbReference type="Proteomes" id="UP000245207">
    <property type="component" value="Unassembled WGS sequence"/>
</dbReference>
<dbReference type="InterPro" id="IPR036612">
    <property type="entry name" value="KH_dom_type_1_sf"/>
</dbReference>
<dbReference type="SUPFAM" id="SSF52540">
    <property type="entry name" value="P-loop containing nucleoside triphosphate hydrolases"/>
    <property type="match status" value="2"/>
</dbReference>
<comment type="caution">
    <text evidence="6">The sequence shown here is derived from an EMBL/GenBank/DDBJ whole genome shotgun (WGS) entry which is preliminary data.</text>
</comment>
<dbReference type="GO" id="GO:0015616">
    <property type="term" value="F:DNA translocase activity"/>
    <property type="evidence" value="ECO:0007669"/>
    <property type="project" value="TreeGrafter"/>
</dbReference>
<dbReference type="AlphaFoldDB" id="A0A2U1L3Q7"/>
<dbReference type="GO" id="GO:0016787">
    <property type="term" value="F:hydrolase activity"/>
    <property type="evidence" value="ECO:0007669"/>
    <property type="project" value="UniProtKB-KW"/>
</dbReference>
<name>A0A2U1L3Q7_ARTAN</name>
<dbReference type="InterPro" id="IPR004087">
    <property type="entry name" value="KH_dom"/>
</dbReference>
<protein>
    <submittedName>
        <fullName evidence="6">SNF2-related protein</fullName>
    </submittedName>
</protein>
<dbReference type="PANTHER" id="PTHR45629">
    <property type="entry name" value="SNF2/RAD54 FAMILY MEMBER"/>
    <property type="match status" value="1"/>
</dbReference>
<proteinExistence type="predicted"/>
<feature type="compositionally biased region" description="Basic and acidic residues" evidence="3">
    <location>
        <begin position="632"/>
        <end position="648"/>
    </location>
</feature>
<dbReference type="GO" id="GO:0003723">
    <property type="term" value="F:RNA binding"/>
    <property type="evidence" value="ECO:0007669"/>
    <property type="project" value="UniProtKB-UniRule"/>
</dbReference>
<evidence type="ECO:0000256" key="3">
    <source>
        <dbReference type="SAM" id="MobiDB-lite"/>
    </source>
</evidence>
<gene>
    <name evidence="6" type="ORF">CTI12_AA533740</name>
</gene>
<dbReference type="Pfam" id="PF00013">
    <property type="entry name" value="KH_1"/>
    <property type="match status" value="1"/>
</dbReference>
<evidence type="ECO:0000259" key="5">
    <source>
        <dbReference type="PROSITE" id="PS51194"/>
    </source>
</evidence>
<dbReference type="OrthoDB" id="413460at2759"/>
<dbReference type="PANTHER" id="PTHR45629:SF7">
    <property type="entry name" value="DNA EXCISION REPAIR PROTEIN ERCC-6-RELATED"/>
    <property type="match status" value="1"/>
</dbReference>
<dbReference type="CDD" id="cd18793">
    <property type="entry name" value="SF2_C_SNF"/>
    <property type="match status" value="1"/>
</dbReference>
<feature type="region of interest" description="Disordered" evidence="3">
    <location>
        <begin position="1"/>
        <end position="21"/>
    </location>
</feature>
<dbReference type="EMBL" id="PKPP01011720">
    <property type="protein sequence ID" value="PWA43643.1"/>
    <property type="molecule type" value="Genomic_DNA"/>
</dbReference>
<keyword evidence="7" id="KW-1185">Reference proteome</keyword>
<keyword evidence="2" id="KW-0694">RNA-binding</keyword>
<feature type="domain" description="Helicase ATP-binding" evidence="4">
    <location>
        <begin position="64"/>
        <end position="221"/>
    </location>
</feature>
<dbReference type="InterPro" id="IPR004088">
    <property type="entry name" value="KH_dom_type_1"/>
</dbReference>
<sequence length="790" mass="89677">MAIGQKNSPRYQGSNSRSSTTGLSYKAPSFVITEKDKKKLKLALNTDKPLLSYQFEGIRWLWELHNRCEGAGGILGDDMGVGKTYQIVIFIISLIQSKLIKKSLVVCPNTLMEQWSKEFLGSGLQTSIFYGSEKQSALESIEEGGVIITSYDTLSFNVQSLHSQRWDYLILDEGHLIKNSKTVRNNCLMDVNANHRVLLTGTMIQNSIDELWPLLNFCCPLEFDDLKHFRATYSKPIYDGTNENSTYEQEYGYLLRNAIKPYYIRRTKEEVLKLPKKHEVAVWLKLTSSQRFLYKTFLEDPDVLSAIHSEKAAFQVITLQKKLCDDPLLVNKGKGSGQISSKIASSILEEYLLNNGDAKSCKLLFLDILLADLCKNGHYVLIFSQIKDMLTKIQELLKARDFKSLRIDGECPLEDRYRKEFQSGAAQVLLLTTQVGGVGLTLTKADRVIIVDPSWNQSTDEQSVCRAYRLGQQNDVLVYRLLTCGTAEESIYKSQIYKQMLSKIVTEEKRPKAYFTEQERKDIFHINEEAFEKCLTQQKLDREHKCRCKMNRYLENHLSFLRKSNLVAGIGHHSHLFSEPALPSKEERRLPHAMTPKEFVSEKKVHKSSNRASVKKVAVKKVAESNSGLQAAERRPPHEKVQKPESKRGIQAAEAISQRSWFRPSSKELPATPKTLQEVKANIRPVSSSRLPVKVLCHKVPSEMVPFLKGKGGVSIQKLQADSRAHVQFCDGDQPNISVARITGSAEQVLTARSLINEQIKKANTVIFWTQDKAAHGFEDFDRENRKTSS</sequence>
<dbReference type="InterPro" id="IPR014001">
    <property type="entry name" value="Helicase_ATP-bd"/>
</dbReference>
<dbReference type="PROSITE" id="PS50084">
    <property type="entry name" value="KH_TYPE_1"/>
    <property type="match status" value="1"/>
</dbReference>
<dbReference type="SMART" id="SM00322">
    <property type="entry name" value="KH"/>
    <property type="match status" value="1"/>
</dbReference>
<dbReference type="InterPro" id="IPR038718">
    <property type="entry name" value="SNF2-like_sf"/>
</dbReference>
<dbReference type="Pfam" id="PF00271">
    <property type="entry name" value="Helicase_C"/>
    <property type="match status" value="1"/>
</dbReference>
<dbReference type="STRING" id="35608.A0A2U1L3Q7"/>
<dbReference type="Gene3D" id="3.40.50.10810">
    <property type="entry name" value="Tandem AAA-ATPase domain"/>
    <property type="match status" value="1"/>
</dbReference>
<dbReference type="SUPFAM" id="SSF54791">
    <property type="entry name" value="Eukaryotic type KH-domain (KH-domain type I)"/>
    <property type="match status" value="1"/>
</dbReference>
<dbReference type="InterPro" id="IPR049730">
    <property type="entry name" value="SNF2/RAD54-like_C"/>
</dbReference>
<evidence type="ECO:0000256" key="2">
    <source>
        <dbReference type="PROSITE-ProRule" id="PRU00117"/>
    </source>
</evidence>
<dbReference type="InterPro" id="IPR001650">
    <property type="entry name" value="Helicase_C-like"/>
</dbReference>